<dbReference type="Proteomes" id="UP001295423">
    <property type="component" value="Unassembled WGS sequence"/>
</dbReference>
<reference evidence="2" key="1">
    <citation type="submission" date="2023-08" db="EMBL/GenBank/DDBJ databases">
        <authorList>
            <person name="Audoor S."/>
            <person name="Bilcke G."/>
        </authorList>
    </citation>
    <scope>NUCLEOTIDE SEQUENCE</scope>
</reference>
<feature type="chain" id="PRO_5042123204" evidence="1">
    <location>
        <begin position="25"/>
        <end position="332"/>
    </location>
</feature>
<keyword evidence="3" id="KW-1185">Reference proteome</keyword>
<gene>
    <name evidence="2" type="ORF">CYCCA115_LOCUS2806</name>
</gene>
<keyword evidence="1" id="KW-0732">Signal</keyword>
<evidence type="ECO:0000256" key="1">
    <source>
        <dbReference type="SAM" id="SignalP"/>
    </source>
</evidence>
<sequence length="332" mass="36990">MTNLLFDAMKTTVLILSLSTSVLGGVVHSGDEQTDLFDTLHHNAQDNEAMQNRRLNVKVDVCLDATKYFGWSDGNNFLRQNYECACSGDLSKDFTMKCEMRNYCFEDDDGINEKCISRTNIYDFHVDPDTGFIKELRGITTMDSYESGYDFSGNFTSVSSSACIQEVRSSFPEYVMGQVMEVCNEHCEAFLRKNNYSQERIVELCPVTILDGVQCNSHGRVSCRKMYGRRNQNETGADAMIYLSTPDCSNVYPCLKSSCQAYPQVDIAPQRRLLQYPKCGIAGEEEDKTLILLGDDDENVLGGPAKVVQNSAAYGSSVLISLTIGAIPFFGL</sequence>
<dbReference type="AlphaFoldDB" id="A0AAD2CEQ4"/>
<organism evidence="2 3">
    <name type="scientific">Cylindrotheca closterium</name>
    <dbReference type="NCBI Taxonomy" id="2856"/>
    <lineage>
        <taxon>Eukaryota</taxon>
        <taxon>Sar</taxon>
        <taxon>Stramenopiles</taxon>
        <taxon>Ochrophyta</taxon>
        <taxon>Bacillariophyta</taxon>
        <taxon>Bacillariophyceae</taxon>
        <taxon>Bacillariophycidae</taxon>
        <taxon>Bacillariales</taxon>
        <taxon>Bacillariaceae</taxon>
        <taxon>Cylindrotheca</taxon>
    </lineage>
</organism>
<proteinExistence type="predicted"/>
<protein>
    <submittedName>
        <fullName evidence="2">Uncharacterized protein</fullName>
    </submittedName>
</protein>
<feature type="signal peptide" evidence="1">
    <location>
        <begin position="1"/>
        <end position="24"/>
    </location>
</feature>
<dbReference type="EMBL" id="CAKOGP040000224">
    <property type="protein sequence ID" value="CAJ1932378.1"/>
    <property type="molecule type" value="Genomic_DNA"/>
</dbReference>
<accession>A0AAD2CEQ4</accession>
<comment type="caution">
    <text evidence="2">The sequence shown here is derived from an EMBL/GenBank/DDBJ whole genome shotgun (WGS) entry which is preliminary data.</text>
</comment>
<name>A0AAD2CEQ4_9STRA</name>
<evidence type="ECO:0000313" key="3">
    <source>
        <dbReference type="Proteomes" id="UP001295423"/>
    </source>
</evidence>
<evidence type="ECO:0000313" key="2">
    <source>
        <dbReference type="EMBL" id="CAJ1932378.1"/>
    </source>
</evidence>